<keyword evidence="4" id="KW-0808">Transferase</keyword>
<dbReference type="InterPro" id="IPR036890">
    <property type="entry name" value="HATPase_C_sf"/>
</dbReference>
<accession>A0ABW0X728</accession>
<dbReference type="Pfam" id="PF07730">
    <property type="entry name" value="HisKA_3"/>
    <property type="match status" value="1"/>
</dbReference>
<organism evidence="11 12">
    <name type="scientific">Kitasatospora misakiensis</name>
    <dbReference type="NCBI Taxonomy" id="67330"/>
    <lineage>
        <taxon>Bacteria</taxon>
        <taxon>Bacillati</taxon>
        <taxon>Actinomycetota</taxon>
        <taxon>Actinomycetes</taxon>
        <taxon>Kitasatosporales</taxon>
        <taxon>Streptomycetaceae</taxon>
        <taxon>Kitasatospora</taxon>
    </lineage>
</organism>
<sequence length="437" mass="46805">MRQLSSWPARAGVGFVRACVVAVISMLVPALWAAAVALGIRWGAGNPWSWLAPVVLVCGGTPALARPVCRTVRFLVARWTATVIPSGYRHAGPVTRMSTGYWWNGFSYERTRRDALLDQKWRVRWSDPANWRDLRFTAIAPFTAGLVASLPPAGVAAAVLGLGRPEPAARVVGALGLVVAVAGAPYAWRCVVPVAVRFLRPSPAMALADRVDELTAQRADATVAQAAEIRRIERDLHDGAQARLVGLGLSLATAEKLLETDPDRARTLMREARAGATASLTELRELVRGINPPVLSDRGLIDAVRALALDSPLEVALSTDLRLSADLRPSADLQLGADSRLSLDPPIESALYFAVAELLTNAVKHARATRARISITQDDTGIVIDVEDNGRGGARLRADGGLAGLRRRLAVFDGTLEITSPEGGPTRVRMMVPCESL</sequence>
<reference evidence="12" key="1">
    <citation type="journal article" date="2019" name="Int. J. Syst. Evol. Microbiol.">
        <title>The Global Catalogue of Microorganisms (GCM) 10K type strain sequencing project: providing services to taxonomists for standard genome sequencing and annotation.</title>
        <authorList>
            <consortium name="The Broad Institute Genomics Platform"/>
            <consortium name="The Broad Institute Genome Sequencing Center for Infectious Disease"/>
            <person name="Wu L."/>
            <person name="Ma J."/>
        </authorList>
    </citation>
    <scope>NUCLEOTIDE SEQUENCE [LARGE SCALE GENOMIC DNA]</scope>
    <source>
        <strain evidence="12">CGMCC 4.1437</strain>
    </source>
</reference>
<feature type="transmembrane region" description="Helical" evidence="9">
    <location>
        <begin position="12"/>
        <end position="35"/>
    </location>
</feature>
<feature type="transmembrane region" description="Helical" evidence="9">
    <location>
        <begin position="168"/>
        <end position="188"/>
    </location>
</feature>
<dbReference type="InterPro" id="IPR011712">
    <property type="entry name" value="Sig_transdc_His_kin_sub3_dim/P"/>
</dbReference>
<keyword evidence="3" id="KW-0597">Phosphoprotein</keyword>
<dbReference type="Pfam" id="PF02518">
    <property type="entry name" value="HATPase_c"/>
    <property type="match status" value="1"/>
</dbReference>
<dbReference type="Proteomes" id="UP001595975">
    <property type="component" value="Unassembled WGS sequence"/>
</dbReference>
<gene>
    <name evidence="11" type="ORF">ACFP3U_25745</name>
</gene>
<evidence type="ECO:0000256" key="3">
    <source>
        <dbReference type="ARBA" id="ARBA00022553"/>
    </source>
</evidence>
<dbReference type="GO" id="GO:0016301">
    <property type="term" value="F:kinase activity"/>
    <property type="evidence" value="ECO:0007669"/>
    <property type="project" value="UniProtKB-KW"/>
</dbReference>
<protein>
    <recommendedName>
        <fullName evidence="2">histidine kinase</fullName>
        <ecNumber evidence="2">2.7.13.3</ecNumber>
    </recommendedName>
</protein>
<dbReference type="CDD" id="cd16917">
    <property type="entry name" value="HATPase_UhpB-NarQ-NarX-like"/>
    <property type="match status" value="1"/>
</dbReference>
<evidence type="ECO:0000256" key="6">
    <source>
        <dbReference type="ARBA" id="ARBA00022777"/>
    </source>
</evidence>
<evidence type="ECO:0000256" key="8">
    <source>
        <dbReference type="ARBA" id="ARBA00023012"/>
    </source>
</evidence>
<dbReference type="InterPro" id="IPR050482">
    <property type="entry name" value="Sensor_HK_TwoCompSys"/>
</dbReference>
<keyword evidence="7" id="KW-0067">ATP-binding</keyword>
<evidence type="ECO:0000259" key="10">
    <source>
        <dbReference type="SMART" id="SM00387"/>
    </source>
</evidence>
<dbReference type="Gene3D" id="3.30.565.10">
    <property type="entry name" value="Histidine kinase-like ATPase, C-terminal domain"/>
    <property type="match status" value="1"/>
</dbReference>
<proteinExistence type="predicted"/>
<dbReference type="InterPro" id="IPR003594">
    <property type="entry name" value="HATPase_dom"/>
</dbReference>
<keyword evidence="5" id="KW-0547">Nucleotide-binding</keyword>
<name>A0ABW0X728_9ACTN</name>
<feature type="domain" description="Histidine kinase/HSP90-like ATPase" evidence="10">
    <location>
        <begin position="346"/>
        <end position="436"/>
    </location>
</feature>
<dbReference type="EMBL" id="JBHSOF010000039">
    <property type="protein sequence ID" value="MFC5666357.1"/>
    <property type="molecule type" value="Genomic_DNA"/>
</dbReference>
<keyword evidence="9" id="KW-1133">Transmembrane helix</keyword>
<dbReference type="SUPFAM" id="SSF55874">
    <property type="entry name" value="ATPase domain of HSP90 chaperone/DNA topoisomerase II/histidine kinase"/>
    <property type="match status" value="1"/>
</dbReference>
<keyword evidence="12" id="KW-1185">Reference proteome</keyword>
<comment type="catalytic activity">
    <reaction evidence="1">
        <text>ATP + protein L-histidine = ADP + protein N-phospho-L-histidine.</text>
        <dbReference type="EC" id="2.7.13.3"/>
    </reaction>
</comment>
<evidence type="ECO:0000256" key="5">
    <source>
        <dbReference type="ARBA" id="ARBA00022741"/>
    </source>
</evidence>
<evidence type="ECO:0000313" key="11">
    <source>
        <dbReference type="EMBL" id="MFC5666357.1"/>
    </source>
</evidence>
<feature type="transmembrane region" description="Helical" evidence="9">
    <location>
        <begin position="139"/>
        <end position="162"/>
    </location>
</feature>
<feature type="transmembrane region" description="Helical" evidence="9">
    <location>
        <begin position="47"/>
        <end position="65"/>
    </location>
</feature>
<evidence type="ECO:0000256" key="4">
    <source>
        <dbReference type="ARBA" id="ARBA00022679"/>
    </source>
</evidence>
<evidence type="ECO:0000256" key="1">
    <source>
        <dbReference type="ARBA" id="ARBA00000085"/>
    </source>
</evidence>
<dbReference type="PANTHER" id="PTHR24421:SF10">
    <property type="entry name" value="NITRATE_NITRITE SENSOR PROTEIN NARQ"/>
    <property type="match status" value="1"/>
</dbReference>
<dbReference type="SMART" id="SM00387">
    <property type="entry name" value="HATPase_c"/>
    <property type="match status" value="1"/>
</dbReference>
<dbReference type="EC" id="2.7.13.3" evidence="2"/>
<evidence type="ECO:0000256" key="7">
    <source>
        <dbReference type="ARBA" id="ARBA00022840"/>
    </source>
</evidence>
<dbReference type="Gene3D" id="1.20.5.1930">
    <property type="match status" value="1"/>
</dbReference>
<keyword evidence="6 11" id="KW-0418">Kinase</keyword>
<dbReference type="PANTHER" id="PTHR24421">
    <property type="entry name" value="NITRATE/NITRITE SENSOR PROTEIN NARX-RELATED"/>
    <property type="match status" value="1"/>
</dbReference>
<dbReference type="RefSeq" id="WP_380228031.1">
    <property type="nucleotide sequence ID" value="NZ_JBHSOF010000039.1"/>
</dbReference>
<keyword evidence="9" id="KW-0472">Membrane</keyword>
<evidence type="ECO:0000313" key="12">
    <source>
        <dbReference type="Proteomes" id="UP001595975"/>
    </source>
</evidence>
<evidence type="ECO:0000256" key="2">
    <source>
        <dbReference type="ARBA" id="ARBA00012438"/>
    </source>
</evidence>
<evidence type="ECO:0000256" key="9">
    <source>
        <dbReference type="SAM" id="Phobius"/>
    </source>
</evidence>
<keyword evidence="8" id="KW-0902">Two-component regulatory system</keyword>
<comment type="caution">
    <text evidence="11">The sequence shown here is derived from an EMBL/GenBank/DDBJ whole genome shotgun (WGS) entry which is preliminary data.</text>
</comment>
<keyword evidence="9" id="KW-0812">Transmembrane</keyword>